<proteinExistence type="inferred from homology"/>
<dbReference type="eggNOG" id="COG0718">
    <property type="taxonomic scope" value="Bacteria"/>
</dbReference>
<dbReference type="GO" id="GO:0043590">
    <property type="term" value="C:bacterial nucleoid"/>
    <property type="evidence" value="ECO:0007669"/>
    <property type="project" value="UniProtKB-UniRule"/>
</dbReference>
<evidence type="ECO:0000256" key="2">
    <source>
        <dbReference type="ARBA" id="ARBA00022490"/>
    </source>
</evidence>
<dbReference type="Proteomes" id="UP000245216">
    <property type="component" value="Unassembled WGS sequence"/>
</dbReference>
<evidence type="ECO:0000313" key="8">
    <source>
        <dbReference type="EMBL" id="WBM39205.1"/>
    </source>
</evidence>
<dbReference type="PANTHER" id="PTHR33449:SF1">
    <property type="entry name" value="NUCLEOID-ASSOCIATED PROTEIN YBAB"/>
    <property type="match status" value="1"/>
</dbReference>
<dbReference type="KEGG" id="afa:UZ73_06280"/>
<organism evidence="6 9">
    <name type="scientific">Alcaligenes faecalis</name>
    <dbReference type="NCBI Taxonomy" id="511"/>
    <lineage>
        <taxon>Bacteria</taxon>
        <taxon>Pseudomonadati</taxon>
        <taxon>Pseudomonadota</taxon>
        <taxon>Betaproteobacteria</taxon>
        <taxon>Burkholderiales</taxon>
        <taxon>Alcaligenaceae</taxon>
        <taxon>Alcaligenes</taxon>
    </lineage>
</organism>
<dbReference type="STRING" id="511.UZ73_06280"/>
<dbReference type="Proteomes" id="UP000830925">
    <property type="component" value="Chromosome"/>
</dbReference>
<reference evidence="6 9" key="2">
    <citation type="submission" date="2018-05" db="EMBL/GenBank/DDBJ databases">
        <authorList>
            <person name="Lanie J.A."/>
            <person name="Ng W.-L."/>
            <person name="Kazmierczak K.M."/>
            <person name="Andrzejewski T.M."/>
            <person name="Davidsen T.M."/>
            <person name="Wayne K.J."/>
            <person name="Tettelin H."/>
            <person name="Glass J.I."/>
            <person name="Rusch D."/>
            <person name="Podicherti R."/>
            <person name="Tsui H.-C.T."/>
            <person name="Winkler M.E."/>
        </authorList>
    </citation>
    <scope>NUCLEOTIDE SEQUENCE [LARGE SCALE GENOMIC DNA]</scope>
    <source>
        <strain evidence="6 9">YBY</strain>
    </source>
</reference>
<evidence type="ECO:0000256" key="5">
    <source>
        <dbReference type="SAM" id="Coils"/>
    </source>
</evidence>
<keyword evidence="3 4" id="KW-0238">DNA-binding</keyword>
<dbReference type="InterPro" id="IPR004401">
    <property type="entry name" value="YbaB/EbfC"/>
</dbReference>
<evidence type="ECO:0000313" key="7">
    <source>
        <dbReference type="EMBL" id="UPL20615.1"/>
    </source>
</evidence>
<evidence type="ECO:0000256" key="1">
    <source>
        <dbReference type="ARBA" id="ARBA00011738"/>
    </source>
</evidence>
<dbReference type="InterPro" id="IPR036894">
    <property type="entry name" value="YbaB-like_sf"/>
</dbReference>
<protein>
    <recommendedName>
        <fullName evidence="4">Nucleoid-associated protein DF183_07325</fullName>
    </recommendedName>
</protein>
<dbReference type="Gene3D" id="3.30.1310.10">
    <property type="entry name" value="Nucleoid-associated protein YbaB-like domain"/>
    <property type="match status" value="1"/>
</dbReference>
<dbReference type="GO" id="GO:0005829">
    <property type="term" value="C:cytosol"/>
    <property type="evidence" value="ECO:0007669"/>
    <property type="project" value="TreeGrafter"/>
</dbReference>
<dbReference type="GO" id="GO:0003677">
    <property type="term" value="F:DNA binding"/>
    <property type="evidence" value="ECO:0007669"/>
    <property type="project" value="UniProtKB-UniRule"/>
</dbReference>
<evidence type="ECO:0000313" key="6">
    <source>
        <dbReference type="EMBL" id="PWE14522.1"/>
    </source>
</evidence>
<evidence type="ECO:0000256" key="3">
    <source>
        <dbReference type="ARBA" id="ARBA00023125"/>
    </source>
</evidence>
<dbReference type="FunFam" id="3.30.1310.10:FF:000001">
    <property type="entry name" value="Nucleoid-associated protein YbaB"/>
    <property type="match status" value="1"/>
</dbReference>
<dbReference type="EMBL" id="CP096916">
    <property type="protein sequence ID" value="WBM39205.1"/>
    <property type="molecule type" value="Genomic_DNA"/>
</dbReference>
<name>A0A0A2N665_ALCFA</name>
<feature type="coiled-coil region" evidence="5">
    <location>
        <begin position="6"/>
        <end position="33"/>
    </location>
</feature>
<dbReference type="EMBL" id="QEXO01000002">
    <property type="protein sequence ID" value="PWE14522.1"/>
    <property type="molecule type" value="Genomic_DNA"/>
</dbReference>
<comment type="function">
    <text evidence="4">Binds to DNA and alters its conformation. May be involved in regulation of gene expression, nucleoid organization and DNA protection.</text>
</comment>
<evidence type="ECO:0000313" key="9">
    <source>
        <dbReference type="Proteomes" id="UP000245216"/>
    </source>
</evidence>
<comment type="similarity">
    <text evidence="4">Belongs to the YbaB/EbfC family.</text>
</comment>
<sequence>MMKGQIAGLMRQAQQMQENMKKAQEALADIEVEGVSGGGLVKVIMNCRHDVRRVSIDPSLLEDEKEMLEDLIAAAFNDAQRKAEATSQEKMAGVTAGLPLPPGMKFPF</sequence>
<reference evidence="6 9" key="1">
    <citation type="submission" date="2018-05" db="EMBL/GenBank/DDBJ databases">
        <title>Genome Sequence of an Efficient Indole-Degrading Bacterium, Alcaligenes sp.YBY.</title>
        <authorList>
            <person name="Yang B."/>
        </authorList>
    </citation>
    <scope>NUCLEOTIDE SEQUENCE [LARGE SCALE GENOMIC DNA]</scope>
    <source>
        <strain evidence="6 9">YBY</strain>
    </source>
</reference>
<dbReference type="GeneID" id="96774438"/>
<keyword evidence="10" id="KW-1185">Reference proteome</keyword>
<accession>A0A0M7C0D0</accession>
<evidence type="ECO:0000256" key="4">
    <source>
        <dbReference type="HAMAP-Rule" id="MF_00274"/>
    </source>
</evidence>
<gene>
    <name evidence="6" type="ORF">DF183_07325</name>
    <name evidence="8" type="ORF">M2J83_05105</name>
    <name evidence="7" type="ORF">MXF72_14540</name>
</gene>
<dbReference type="EMBL" id="CP095873">
    <property type="protein sequence ID" value="UPL20615.1"/>
    <property type="molecule type" value="Genomic_DNA"/>
</dbReference>
<dbReference type="HAMAP" id="MF_00274">
    <property type="entry name" value="DNA_YbaB_EbfC"/>
    <property type="match status" value="1"/>
</dbReference>
<evidence type="ECO:0000313" key="10">
    <source>
        <dbReference type="Proteomes" id="UP001211866"/>
    </source>
</evidence>
<dbReference type="NCBIfam" id="TIGR00103">
    <property type="entry name" value="DNA_YbaB_EbfC"/>
    <property type="match status" value="1"/>
</dbReference>
<comment type="subcellular location">
    <subcellularLocation>
        <location evidence="4">Cytoplasm</location>
        <location evidence="4">Nucleoid</location>
    </subcellularLocation>
</comment>
<accession>A0A0A2N665</accession>
<dbReference type="Pfam" id="PF02575">
    <property type="entry name" value="YbaB_DNA_bd"/>
    <property type="match status" value="1"/>
</dbReference>
<reference evidence="7" key="3">
    <citation type="submission" date="2022-04" db="EMBL/GenBank/DDBJ databases">
        <title>Genomic mining of Alcaligenes faecalis D334 producing ectoin and derivatives.</title>
        <authorList>
            <person name="Doan V.T."/>
            <person name="Quach N.T."/>
            <person name="Vu T.-H.-N."/>
            <person name="Phi Q.-T."/>
        </authorList>
    </citation>
    <scope>NUCLEOTIDE SEQUENCE</scope>
    <source>
        <strain evidence="7">D334</strain>
    </source>
</reference>
<keyword evidence="5" id="KW-0175">Coiled coil</keyword>
<dbReference type="RefSeq" id="WP_009463063.1">
    <property type="nucleotide sequence ID" value="NZ_CAXOJJ010000011.1"/>
</dbReference>
<dbReference type="PIRSF" id="PIRSF004555">
    <property type="entry name" value="UCP004555"/>
    <property type="match status" value="1"/>
</dbReference>
<dbReference type="SUPFAM" id="SSF82607">
    <property type="entry name" value="YbaB-like"/>
    <property type="match status" value="1"/>
</dbReference>
<dbReference type="OrthoDB" id="9808738at2"/>
<dbReference type="PANTHER" id="PTHR33449">
    <property type="entry name" value="NUCLEOID-ASSOCIATED PROTEIN YBAB"/>
    <property type="match status" value="1"/>
</dbReference>
<keyword evidence="2 4" id="KW-0963">Cytoplasm</keyword>
<reference evidence="8 10" key="4">
    <citation type="submission" date="2022-05" db="EMBL/GenBank/DDBJ databases">
        <title>Complete sequence of strain NY11312.</title>
        <authorList>
            <person name="Zhou D."/>
        </authorList>
    </citation>
    <scope>NUCLEOTIDE SEQUENCE [LARGE SCALE GENOMIC DNA]</scope>
    <source>
        <strain evidence="8 10">NY11312</strain>
    </source>
</reference>
<dbReference type="AlphaFoldDB" id="A0A0A2N665"/>
<comment type="subunit">
    <text evidence="1 4">Homodimer.</text>
</comment>
<dbReference type="Proteomes" id="UP001211866">
    <property type="component" value="Chromosome"/>
</dbReference>